<feature type="domain" description="DUF4142" evidence="1">
    <location>
        <begin position="6"/>
        <end position="139"/>
    </location>
</feature>
<organism evidence="2 3">
    <name type="scientific">Streptomyces rameus</name>
    <dbReference type="NCBI Taxonomy" id="68261"/>
    <lineage>
        <taxon>Bacteria</taxon>
        <taxon>Bacillati</taxon>
        <taxon>Actinomycetota</taxon>
        <taxon>Actinomycetes</taxon>
        <taxon>Kitasatosporales</taxon>
        <taxon>Streptomycetaceae</taxon>
        <taxon>Streptomyces</taxon>
    </lineage>
</organism>
<dbReference type="PANTHER" id="PTHR38593:SF1">
    <property type="entry name" value="BLR2558 PROTEIN"/>
    <property type="match status" value="1"/>
</dbReference>
<reference evidence="2 3" key="1">
    <citation type="journal article" date="2019" name="Int. J. Syst. Evol. Microbiol.">
        <title>The Global Catalogue of Microorganisms (GCM) 10K type strain sequencing project: providing services to taxonomists for standard genome sequencing and annotation.</title>
        <authorList>
            <consortium name="The Broad Institute Genomics Platform"/>
            <consortium name="The Broad Institute Genome Sequencing Center for Infectious Disease"/>
            <person name="Wu L."/>
            <person name="Ma J."/>
        </authorList>
    </citation>
    <scope>NUCLEOTIDE SEQUENCE [LARGE SCALE GENOMIC DNA]</scope>
    <source>
        <strain evidence="2 3">JCM 11574</strain>
    </source>
</reference>
<dbReference type="RefSeq" id="WP_345057726.1">
    <property type="nucleotide sequence ID" value="NZ_BAAAVM010000115.1"/>
</dbReference>
<gene>
    <name evidence="2" type="ORF">GCM10010521_59880</name>
</gene>
<evidence type="ECO:0000313" key="3">
    <source>
        <dbReference type="Proteomes" id="UP001500893"/>
    </source>
</evidence>
<dbReference type="Pfam" id="PF13628">
    <property type="entry name" value="DUF4142"/>
    <property type="match status" value="1"/>
</dbReference>
<dbReference type="InterPro" id="IPR025419">
    <property type="entry name" value="DUF4142"/>
</dbReference>
<comment type="caution">
    <text evidence="2">The sequence shown here is derived from an EMBL/GenBank/DDBJ whole genome shotgun (WGS) entry which is preliminary data.</text>
</comment>
<evidence type="ECO:0000313" key="2">
    <source>
        <dbReference type="EMBL" id="GAA2773679.1"/>
    </source>
</evidence>
<keyword evidence="3" id="KW-1185">Reference proteome</keyword>
<name>A0ABN3V159_9ACTN</name>
<dbReference type="EMBL" id="BAAAVM010000115">
    <property type="protein sequence ID" value="GAA2773679.1"/>
    <property type="molecule type" value="Genomic_DNA"/>
</dbReference>
<sequence>MVSPLDRQLLTAAHQGNLWEIATGEQAQSAATTACVKQAGADFIRDHRTLDAGVVKTAAKLGVALPSGQTNAQLKQTAALKSHAGTPAYDAAWLKAQYPAHVQTLALIDKEIASGTNPLVKSLAKSARPVVARHTQMVNHGVCHA</sequence>
<dbReference type="Proteomes" id="UP001500893">
    <property type="component" value="Unassembled WGS sequence"/>
</dbReference>
<accession>A0ABN3V159</accession>
<dbReference type="PANTHER" id="PTHR38593">
    <property type="entry name" value="BLR2558 PROTEIN"/>
    <property type="match status" value="1"/>
</dbReference>
<proteinExistence type="predicted"/>
<protein>
    <recommendedName>
        <fullName evidence="1">DUF4142 domain-containing protein</fullName>
    </recommendedName>
</protein>
<evidence type="ECO:0000259" key="1">
    <source>
        <dbReference type="Pfam" id="PF13628"/>
    </source>
</evidence>